<dbReference type="Gene3D" id="1.10.10.10">
    <property type="entry name" value="Winged helix-like DNA-binding domain superfamily/Winged helix DNA-binding domain"/>
    <property type="match status" value="1"/>
</dbReference>
<comment type="cofactor">
    <cofactor evidence="1">
        <name>Zn(2+)</name>
        <dbReference type="ChEBI" id="CHEBI:29105"/>
    </cofactor>
</comment>
<dbReference type="InterPro" id="IPR001279">
    <property type="entry name" value="Metallo-B-lactamas"/>
</dbReference>
<comment type="similarity">
    <text evidence="2">Belongs to the metallo-beta-lactamase superfamily. Glyoxalase II family.</text>
</comment>
<dbReference type="CDD" id="cd07722">
    <property type="entry name" value="LACTB2-like_MBL-fold"/>
    <property type="match status" value="1"/>
</dbReference>
<reference evidence="7" key="1">
    <citation type="submission" date="2021-03" db="EMBL/GenBank/DDBJ databases">
        <title>Comparative genomics and phylogenomic investigation of the class Geoglossomycetes provide insights into ecological specialization and systematics.</title>
        <authorList>
            <person name="Melie T."/>
            <person name="Pirro S."/>
            <person name="Miller A.N."/>
            <person name="Quandt A."/>
        </authorList>
    </citation>
    <scope>NUCLEOTIDE SEQUENCE</scope>
    <source>
        <strain evidence="7">GBOQ0MN5Z8</strain>
    </source>
</reference>
<evidence type="ECO:0000256" key="1">
    <source>
        <dbReference type="ARBA" id="ARBA00001947"/>
    </source>
</evidence>
<dbReference type="InterPro" id="IPR036388">
    <property type="entry name" value="WH-like_DNA-bd_sf"/>
</dbReference>
<dbReference type="GO" id="GO:0044550">
    <property type="term" value="P:secondary metabolite biosynthetic process"/>
    <property type="evidence" value="ECO:0007669"/>
    <property type="project" value="UniProtKB-ARBA"/>
</dbReference>
<accession>A0A9P8L2F1</accession>
<dbReference type="Pfam" id="PF17778">
    <property type="entry name" value="WHD_BLACT"/>
    <property type="match status" value="1"/>
</dbReference>
<evidence type="ECO:0000313" key="8">
    <source>
        <dbReference type="Proteomes" id="UP000698800"/>
    </source>
</evidence>
<dbReference type="Pfam" id="PF00753">
    <property type="entry name" value="Lactamase_B"/>
    <property type="match status" value="2"/>
</dbReference>
<dbReference type="AlphaFoldDB" id="A0A9P8L2F1"/>
<dbReference type="GO" id="GO:0046872">
    <property type="term" value="F:metal ion binding"/>
    <property type="evidence" value="ECO:0007669"/>
    <property type="project" value="UniProtKB-KW"/>
</dbReference>
<dbReference type="PANTHER" id="PTHR23131">
    <property type="entry name" value="ENDORIBONUCLEASE LACTB2"/>
    <property type="match status" value="1"/>
</dbReference>
<evidence type="ECO:0000256" key="4">
    <source>
        <dbReference type="ARBA" id="ARBA00022801"/>
    </source>
</evidence>
<dbReference type="InterPro" id="IPR036866">
    <property type="entry name" value="RibonucZ/Hydroxyglut_hydro"/>
</dbReference>
<feature type="domain" description="Metallo-beta-lactamase" evidence="6">
    <location>
        <begin position="27"/>
        <end position="181"/>
    </location>
</feature>
<organism evidence="7 8">
    <name type="scientific">Glutinoglossum americanum</name>
    <dbReference type="NCBI Taxonomy" id="1670608"/>
    <lineage>
        <taxon>Eukaryota</taxon>
        <taxon>Fungi</taxon>
        <taxon>Dikarya</taxon>
        <taxon>Ascomycota</taxon>
        <taxon>Pezizomycotina</taxon>
        <taxon>Geoglossomycetes</taxon>
        <taxon>Geoglossales</taxon>
        <taxon>Geoglossaceae</taxon>
        <taxon>Glutinoglossum</taxon>
    </lineage>
</organism>
<evidence type="ECO:0000259" key="6">
    <source>
        <dbReference type="SMART" id="SM00849"/>
    </source>
</evidence>
<sequence length="281" mass="31263">MNPQLPPLPETERLSASVIRILGGNPGKFTLQVGRGPRRLLIDTGDGRPSWIQSLKNVLMSEHASVDSVILTHWHPDHVGGVKDLLKSSPGTRVYKNSADDSQLDIEDGQRFRVEGATLRAFHSPGHTTDHMALVFEEEDAMFTGDNVLGHGTAVFEDLANYLSSLEMMSHQFSGRAYPGHGPAIEDGPARVLEYIQHRSDRENQVIQVLKSAKPPPDMEQADESRDLAGWTPMEIVKVIYQDVSEDLHLAAERGVLQVLWKLQKEGRALGDSTSNKWRFM</sequence>
<dbReference type="InterPro" id="IPR041516">
    <property type="entry name" value="LACTB2_WH"/>
</dbReference>
<keyword evidence="8" id="KW-1185">Reference proteome</keyword>
<dbReference type="InterPro" id="IPR047921">
    <property type="entry name" value="LACTB2-like_MBL-fold"/>
</dbReference>
<keyword evidence="5" id="KW-0862">Zinc</keyword>
<comment type="caution">
    <text evidence="7">The sequence shown here is derived from an EMBL/GenBank/DDBJ whole genome shotgun (WGS) entry which is preliminary data.</text>
</comment>
<dbReference type="FunFam" id="3.60.15.10:FF:000041">
    <property type="entry name" value="Metallo-beta-lactamase domain protein"/>
    <property type="match status" value="1"/>
</dbReference>
<dbReference type="SUPFAM" id="SSF56281">
    <property type="entry name" value="Metallo-hydrolase/oxidoreductase"/>
    <property type="match status" value="1"/>
</dbReference>
<dbReference type="Gene3D" id="3.60.15.10">
    <property type="entry name" value="Ribonuclease Z/Hydroxyacylglutathione hydrolase-like"/>
    <property type="match status" value="1"/>
</dbReference>
<keyword evidence="3" id="KW-0479">Metal-binding</keyword>
<dbReference type="GO" id="GO:0016787">
    <property type="term" value="F:hydrolase activity"/>
    <property type="evidence" value="ECO:0007669"/>
    <property type="project" value="UniProtKB-KW"/>
</dbReference>
<evidence type="ECO:0000256" key="3">
    <source>
        <dbReference type="ARBA" id="ARBA00022723"/>
    </source>
</evidence>
<dbReference type="InterPro" id="IPR050662">
    <property type="entry name" value="Sec-metab_biosynth-thioest"/>
</dbReference>
<name>A0A9P8L2F1_9PEZI</name>
<dbReference type="Proteomes" id="UP000698800">
    <property type="component" value="Unassembled WGS sequence"/>
</dbReference>
<dbReference type="PANTHER" id="PTHR23131:SF0">
    <property type="entry name" value="ENDORIBONUCLEASE LACTB2"/>
    <property type="match status" value="1"/>
</dbReference>
<protein>
    <recommendedName>
        <fullName evidence="6">Metallo-beta-lactamase domain-containing protein</fullName>
    </recommendedName>
</protein>
<evidence type="ECO:0000256" key="2">
    <source>
        <dbReference type="ARBA" id="ARBA00006759"/>
    </source>
</evidence>
<proteinExistence type="inferred from homology"/>
<evidence type="ECO:0000256" key="5">
    <source>
        <dbReference type="ARBA" id="ARBA00022833"/>
    </source>
</evidence>
<gene>
    <name evidence="7" type="ORF">FGG08_001774</name>
</gene>
<keyword evidence="4" id="KW-0378">Hydrolase</keyword>
<evidence type="ECO:0000313" key="7">
    <source>
        <dbReference type="EMBL" id="KAH0544007.1"/>
    </source>
</evidence>
<dbReference type="SMART" id="SM00849">
    <property type="entry name" value="Lactamase_B"/>
    <property type="match status" value="1"/>
</dbReference>
<dbReference type="EMBL" id="JAGHQL010000024">
    <property type="protein sequence ID" value="KAH0544007.1"/>
    <property type="molecule type" value="Genomic_DNA"/>
</dbReference>
<dbReference type="OrthoDB" id="17458at2759"/>